<evidence type="ECO:0000313" key="2">
    <source>
        <dbReference type="EMBL" id="CAI0386852.1"/>
    </source>
</evidence>
<gene>
    <name evidence="2" type="ORF">LITE_LOCUS5256</name>
</gene>
<sequence>MLLVFSLFLSLHRLQQLLQLLDEEEGMRERSKARYSFICFLRLRSTAM</sequence>
<keyword evidence="3" id="KW-1185">Reference proteome</keyword>
<feature type="chain" id="PRO_5043818678" evidence="1">
    <location>
        <begin position="17"/>
        <end position="48"/>
    </location>
</feature>
<comment type="caution">
    <text evidence="2">The sequence shown here is derived from an EMBL/GenBank/DDBJ whole genome shotgun (WGS) entry which is preliminary data.</text>
</comment>
<proteinExistence type="predicted"/>
<accession>A0AAV0HNS8</accession>
<name>A0AAV0HNS8_9ROSI</name>
<evidence type="ECO:0000313" key="3">
    <source>
        <dbReference type="Proteomes" id="UP001154282"/>
    </source>
</evidence>
<dbReference type="Proteomes" id="UP001154282">
    <property type="component" value="Unassembled WGS sequence"/>
</dbReference>
<organism evidence="2 3">
    <name type="scientific">Linum tenue</name>
    <dbReference type="NCBI Taxonomy" id="586396"/>
    <lineage>
        <taxon>Eukaryota</taxon>
        <taxon>Viridiplantae</taxon>
        <taxon>Streptophyta</taxon>
        <taxon>Embryophyta</taxon>
        <taxon>Tracheophyta</taxon>
        <taxon>Spermatophyta</taxon>
        <taxon>Magnoliopsida</taxon>
        <taxon>eudicotyledons</taxon>
        <taxon>Gunneridae</taxon>
        <taxon>Pentapetalae</taxon>
        <taxon>rosids</taxon>
        <taxon>fabids</taxon>
        <taxon>Malpighiales</taxon>
        <taxon>Linaceae</taxon>
        <taxon>Linum</taxon>
    </lineage>
</organism>
<dbReference type="AlphaFoldDB" id="A0AAV0HNS8"/>
<evidence type="ECO:0000256" key="1">
    <source>
        <dbReference type="SAM" id="SignalP"/>
    </source>
</evidence>
<protein>
    <submittedName>
        <fullName evidence="2">Uncharacterized protein</fullName>
    </submittedName>
</protein>
<dbReference type="EMBL" id="CAMGYJ010000002">
    <property type="protein sequence ID" value="CAI0386852.1"/>
    <property type="molecule type" value="Genomic_DNA"/>
</dbReference>
<reference evidence="2" key="1">
    <citation type="submission" date="2022-08" db="EMBL/GenBank/DDBJ databases">
        <authorList>
            <person name="Gutierrez-Valencia J."/>
        </authorList>
    </citation>
    <scope>NUCLEOTIDE SEQUENCE</scope>
</reference>
<feature type="signal peptide" evidence="1">
    <location>
        <begin position="1"/>
        <end position="16"/>
    </location>
</feature>
<keyword evidence="1" id="KW-0732">Signal</keyword>